<feature type="compositionally biased region" description="Low complexity" evidence="1">
    <location>
        <begin position="183"/>
        <end position="193"/>
    </location>
</feature>
<organism evidence="2 3">
    <name type="scientific">Streblomastix strix</name>
    <dbReference type="NCBI Taxonomy" id="222440"/>
    <lineage>
        <taxon>Eukaryota</taxon>
        <taxon>Metamonada</taxon>
        <taxon>Preaxostyla</taxon>
        <taxon>Oxymonadida</taxon>
        <taxon>Streblomastigidae</taxon>
        <taxon>Streblomastix</taxon>
    </lineage>
</organism>
<name>A0A5J4TKG7_9EUKA</name>
<dbReference type="Proteomes" id="UP000324800">
    <property type="component" value="Unassembled WGS sequence"/>
</dbReference>
<evidence type="ECO:0000256" key="1">
    <source>
        <dbReference type="SAM" id="MobiDB-lite"/>
    </source>
</evidence>
<feature type="compositionally biased region" description="Basic residues" evidence="1">
    <location>
        <begin position="194"/>
        <end position="210"/>
    </location>
</feature>
<protein>
    <submittedName>
        <fullName evidence="2">Uncharacterized protein</fullName>
    </submittedName>
</protein>
<evidence type="ECO:0000313" key="2">
    <source>
        <dbReference type="EMBL" id="KAA6358758.1"/>
    </source>
</evidence>
<feature type="compositionally biased region" description="Basic residues" evidence="1">
    <location>
        <begin position="221"/>
        <end position="241"/>
    </location>
</feature>
<reference evidence="2 3" key="1">
    <citation type="submission" date="2019-03" db="EMBL/GenBank/DDBJ databases">
        <title>Single cell metagenomics reveals metabolic interactions within the superorganism composed of flagellate Streblomastix strix and complex community of Bacteroidetes bacteria on its surface.</title>
        <authorList>
            <person name="Treitli S.C."/>
            <person name="Kolisko M."/>
            <person name="Husnik F."/>
            <person name="Keeling P."/>
            <person name="Hampl V."/>
        </authorList>
    </citation>
    <scope>NUCLEOTIDE SEQUENCE [LARGE SCALE GENOMIC DNA]</scope>
    <source>
        <strain evidence="2">ST1C</strain>
    </source>
</reference>
<feature type="region of interest" description="Disordered" evidence="1">
    <location>
        <begin position="146"/>
        <end position="288"/>
    </location>
</feature>
<feature type="region of interest" description="Disordered" evidence="1">
    <location>
        <begin position="1"/>
        <end position="28"/>
    </location>
</feature>
<evidence type="ECO:0000313" key="3">
    <source>
        <dbReference type="Proteomes" id="UP000324800"/>
    </source>
</evidence>
<feature type="non-terminal residue" evidence="2">
    <location>
        <position position="288"/>
    </location>
</feature>
<comment type="caution">
    <text evidence="2">The sequence shown here is derived from an EMBL/GenBank/DDBJ whole genome shotgun (WGS) entry which is preliminary data.</text>
</comment>
<dbReference type="EMBL" id="SNRW01029405">
    <property type="protein sequence ID" value="KAA6358758.1"/>
    <property type="molecule type" value="Genomic_DNA"/>
</dbReference>
<feature type="compositionally biased region" description="Basic and acidic residues" evidence="1">
    <location>
        <begin position="242"/>
        <end position="252"/>
    </location>
</feature>
<proteinExistence type="predicted"/>
<sequence>MGSARKSLCMSEKEQQQSSSQEQGPSAFDEDRKALLVLAFMPKPEIEAFLADQGFVPSTFDKDDPQFIEKLDALKIYMIGKQLVFKDLSQRFPAMNNTFSKTDTQKKMTYAQVANNQEEQVRFFMDHGPRVCLIANSKFGQPTALLPLPSMPPVSTTSNIEDSDLDYHEQQKKKRKRAERSLSESSSSTSSSKSSRHLRTHSRRRKRRIHCVSASNSSRSTRPRSPRGTRHHNRYHHHQRHHRDDEFRKEMAKIVGVHRPSQFDPNKMEPRDSWRRSAEQNRWRHENL</sequence>
<gene>
    <name evidence="2" type="ORF">EZS28_045715</name>
</gene>
<dbReference type="AlphaFoldDB" id="A0A5J4TKG7"/>
<feature type="compositionally biased region" description="Basic and acidic residues" evidence="1">
    <location>
        <begin position="266"/>
        <end position="288"/>
    </location>
</feature>
<accession>A0A5J4TKG7</accession>